<dbReference type="Gene3D" id="3.10.110.10">
    <property type="entry name" value="Ubiquitin Conjugating Enzyme"/>
    <property type="match status" value="1"/>
</dbReference>
<organism evidence="14 15">
    <name type="scientific">Anopheles dirus</name>
    <dbReference type="NCBI Taxonomy" id="7168"/>
    <lineage>
        <taxon>Eukaryota</taxon>
        <taxon>Metazoa</taxon>
        <taxon>Ecdysozoa</taxon>
        <taxon>Arthropoda</taxon>
        <taxon>Hexapoda</taxon>
        <taxon>Insecta</taxon>
        <taxon>Pterygota</taxon>
        <taxon>Neoptera</taxon>
        <taxon>Endopterygota</taxon>
        <taxon>Diptera</taxon>
        <taxon>Nematocera</taxon>
        <taxon>Culicoidea</taxon>
        <taxon>Culicidae</taxon>
        <taxon>Anophelinae</taxon>
        <taxon>Anopheles</taxon>
    </lineage>
</organism>
<evidence type="ECO:0000256" key="6">
    <source>
        <dbReference type="ARBA" id="ARBA00022840"/>
    </source>
</evidence>
<dbReference type="GO" id="GO:0000124">
    <property type="term" value="C:SAGA complex"/>
    <property type="evidence" value="ECO:0007669"/>
    <property type="project" value="InterPro"/>
</dbReference>
<protein>
    <recommendedName>
        <fullName evidence="1">non-specific serine/threonine protein kinase</fullName>
        <ecNumber evidence="1">2.7.11.1</ecNumber>
    </recommendedName>
</protein>
<dbReference type="Pfam" id="PF10163">
    <property type="entry name" value="EnY2"/>
    <property type="match status" value="1"/>
</dbReference>
<evidence type="ECO:0000313" key="14">
    <source>
        <dbReference type="EnsemblMetazoa" id="ADIR000528-PA"/>
    </source>
</evidence>
<feature type="region of interest" description="Disordered" evidence="11">
    <location>
        <begin position="219"/>
        <end position="254"/>
    </location>
</feature>
<dbReference type="SUPFAM" id="SSF54495">
    <property type="entry name" value="UBC-like"/>
    <property type="match status" value="1"/>
</dbReference>
<dbReference type="InterPro" id="IPR018783">
    <property type="entry name" value="TF_ENY2"/>
</dbReference>
<dbReference type="GO" id="GO:0005643">
    <property type="term" value="C:nuclear pore"/>
    <property type="evidence" value="ECO:0007669"/>
    <property type="project" value="InterPro"/>
</dbReference>
<dbReference type="GO" id="GO:0005524">
    <property type="term" value="F:ATP binding"/>
    <property type="evidence" value="ECO:0007669"/>
    <property type="project" value="UniProtKB-UniRule"/>
</dbReference>
<dbReference type="InterPro" id="IPR041715">
    <property type="entry name" value="HisRS-like_core"/>
</dbReference>
<dbReference type="PROSITE" id="PS50908">
    <property type="entry name" value="RWD"/>
    <property type="match status" value="1"/>
</dbReference>
<feature type="compositionally biased region" description="Acidic residues" evidence="11">
    <location>
        <begin position="686"/>
        <end position="712"/>
    </location>
</feature>
<feature type="domain" description="Protein kinase" evidence="12">
    <location>
        <begin position="555"/>
        <end position="1006"/>
    </location>
</feature>
<evidence type="ECO:0000256" key="5">
    <source>
        <dbReference type="ARBA" id="ARBA00022777"/>
    </source>
</evidence>
<dbReference type="Gene3D" id="3.30.930.10">
    <property type="entry name" value="Bira Bifunctional Protein, Domain 2"/>
    <property type="match status" value="1"/>
</dbReference>
<keyword evidence="5" id="KW-0418">Kinase</keyword>
<dbReference type="FunFam" id="3.30.200.20:FF:000722">
    <property type="entry name" value="eIF-2-alpha kinase GCN2"/>
    <property type="match status" value="1"/>
</dbReference>
<keyword evidence="15" id="KW-1185">Reference proteome</keyword>
<evidence type="ECO:0000256" key="1">
    <source>
        <dbReference type="ARBA" id="ARBA00012513"/>
    </source>
</evidence>
<dbReference type="EnsemblMetazoa" id="ADIR000528-RA">
    <property type="protein sequence ID" value="ADIR000528-PA"/>
    <property type="gene ID" value="ADIR000528"/>
</dbReference>
<dbReference type="VEuPathDB" id="VectorBase:ADIR000528"/>
<dbReference type="FunFam" id="3.10.110.10:FF:000050">
    <property type="entry name" value="eIF-2-alpha kinase GCN2"/>
    <property type="match status" value="1"/>
</dbReference>
<keyword evidence="6 10" id="KW-0067">ATP-binding</keyword>
<dbReference type="CDD" id="cd14046">
    <property type="entry name" value="STKc_EIF2AK4_GCN2_rpt2"/>
    <property type="match status" value="1"/>
</dbReference>
<dbReference type="InterPro" id="IPR011009">
    <property type="entry name" value="Kinase-like_dom_sf"/>
</dbReference>
<dbReference type="PROSITE" id="PS00107">
    <property type="entry name" value="PROTEIN_KINASE_ATP"/>
    <property type="match status" value="1"/>
</dbReference>
<dbReference type="SUPFAM" id="SSF55681">
    <property type="entry name" value="Class II aaRS and biotin synthetases"/>
    <property type="match status" value="1"/>
</dbReference>
<dbReference type="Pfam" id="PF00069">
    <property type="entry name" value="Pkinase"/>
    <property type="match status" value="3"/>
</dbReference>
<dbReference type="InterPro" id="IPR045864">
    <property type="entry name" value="aa-tRNA-synth_II/BPL/LPL"/>
</dbReference>
<name>A0A182MYS3_9DIPT</name>
<keyword evidence="4 10" id="KW-0547">Nucleotide-binding</keyword>
<dbReference type="GO" id="GO:0006406">
    <property type="term" value="P:mRNA export from nucleus"/>
    <property type="evidence" value="ECO:0007669"/>
    <property type="project" value="InterPro"/>
</dbReference>
<dbReference type="InterPro" id="IPR017441">
    <property type="entry name" value="Protein_kinase_ATP_BS"/>
</dbReference>
<dbReference type="InterPro" id="IPR038212">
    <property type="entry name" value="TF_EnY2_sf"/>
</dbReference>
<evidence type="ECO:0000256" key="7">
    <source>
        <dbReference type="ARBA" id="ARBA00037982"/>
    </source>
</evidence>
<reference evidence="14" key="2">
    <citation type="submission" date="2020-05" db="UniProtKB">
        <authorList>
            <consortium name="EnsemblMetazoa"/>
        </authorList>
    </citation>
    <scope>IDENTIFICATION</scope>
    <source>
        <strain evidence="14">WRAIR2</strain>
    </source>
</reference>
<keyword evidence="2" id="KW-0723">Serine/threonine-protein kinase</keyword>
<evidence type="ECO:0000256" key="10">
    <source>
        <dbReference type="PROSITE-ProRule" id="PRU10141"/>
    </source>
</evidence>
<feature type="compositionally biased region" description="Low complexity" evidence="11">
    <location>
        <begin position="237"/>
        <end position="248"/>
    </location>
</feature>
<dbReference type="Gene3D" id="1.10.246.140">
    <property type="match status" value="1"/>
</dbReference>
<reference evidence="15" key="1">
    <citation type="submission" date="2013-03" db="EMBL/GenBank/DDBJ databases">
        <title>The Genome Sequence of Anopheles dirus WRAIR2.</title>
        <authorList>
            <consortium name="The Broad Institute Genomics Platform"/>
            <person name="Neafsey D.E."/>
            <person name="Walton C."/>
            <person name="Walker B."/>
            <person name="Young S.K."/>
            <person name="Zeng Q."/>
            <person name="Gargeya S."/>
            <person name="Fitzgerald M."/>
            <person name="Haas B."/>
            <person name="Abouelleil A."/>
            <person name="Allen A.W."/>
            <person name="Alvarado L."/>
            <person name="Arachchi H.M."/>
            <person name="Berlin A.M."/>
            <person name="Chapman S.B."/>
            <person name="Gainer-Dewar J."/>
            <person name="Goldberg J."/>
            <person name="Griggs A."/>
            <person name="Gujja S."/>
            <person name="Hansen M."/>
            <person name="Howarth C."/>
            <person name="Imamovic A."/>
            <person name="Ireland A."/>
            <person name="Larimer J."/>
            <person name="McCowan C."/>
            <person name="Murphy C."/>
            <person name="Pearson M."/>
            <person name="Poon T.W."/>
            <person name="Priest M."/>
            <person name="Roberts A."/>
            <person name="Saif S."/>
            <person name="Shea T."/>
            <person name="Sisk P."/>
            <person name="Sykes S."/>
            <person name="Wortman J."/>
            <person name="Nusbaum C."/>
            <person name="Birren B."/>
        </authorList>
    </citation>
    <scope>NUCLEOTIDE SEQUENCE [LARGE SCALE GENOMIC DNA]</scope>
    <source>
        <strain evidence="15">WRAIR2</strain>
    </source>
</reference>
<keyword evidence="3" id="KW-0808">Transferase</keyword>
<feature type="domain" description="Protein kinase" evidence="12">
    <location>
        <begin position="274"/>
        <end position="561"/>
    </location>
</feature>
<dbReference type="STRING" id="7168.A0A182MYS3"/>
<dbReference type="InterPro" id="IPR050339">
    <property type="entry name" value="CC_SR_Kinase"/>
</dbReference>
<feature type="binding site" evidence="10">
    <location>
        <position position="584"/>
    </location>
    <ligand>
        <name>ATP</name>
        <dbReference type="ChEBI" id="CHEBI:30616"/>
    </ligand>
</feature>
<comment type="similarity">
    <text evidence="7">Belongs to the protein kinase superfamily. Ser/Thr protein kinase family. GCN2 subfamily.</text>
</comment>
<dbReference type="Gene3D" id="1.10.510.10">
    <property type="entry name" value="Transferase(Phosphotransferase) domain 1"/>
    <property type="match status" value="2"/>
</dbReference>
<sequence length="1700" mass="188694">MYSKSVDQITILQGDRTKLKDLLRLRLIECGWDDQVRYLCRQAIVDSGQTNVDAVVQAVTPEARTLIPDVSIFHDEVEDLRPKAGRWKPLELRLHLTPQRGSAKEAYVKADLYVLCSSKYPKCPPKLELKNAVGLSDSLVLELTEKLEQLAEELKGEVMIFELANAVQTFLHQYNVPPKGSFYDEMLANQHKQALARQNTLQAEENLKRQAIQDELQRRKKELQRTRRESRHSVNESSPMHRLHSSSSNENSDGAFCLEHRRSEQLYFRDGRKVLRGSCLGHSQRGCIAYAGIDQQTGALVYLTEWTLYYDAEPAGESRTIRGRPVETVVGETERLVESLAALKHKHLITYEGVLCRMGKEALTLCVVQEFILGTSLFSISGSLGWSMEGASMVAKGTLEALIYLHNNGVSHDNLSDSTVFLDNAGMVRVADFRLIPYIQELGDGHHPVPQSLRAPDLPALGGLIEALLAPHSEMKDFVERCKSERTISATELLDHPFLRSTLLHPEHVGQHQQQQQLSIATAHSKAQPTAPGMSLVMMNSSLSGHEKSRIQTEFELLSYLGKGAYGDVLKVRNKLDNREYAIKRIRLPARSKQFYKKMTREVELLSRLNHENVVRYYNSWVEATSATEMPAVTDPEDSGTLSSCDWSVASARKARTRRNTTVLKTAAIGDDAIDCFVDFLPNDSSSDDDDDDDEDEATNDLEEEEEQEDDGSSSSSSSNSSSSDDSTDRKFVGENSSSGGIEFLGSNGEAPSYNSYGGGELVQEQGAVRGRKTATGPAVSSEVLYMYIQMEFCEKSTLRTAIDGGLFQDVDRVWRLFREIVEGLSHIHQQGMIHRDLKPVNIFLDSRDQVKIGDFGLATTSILALQNQGHQNAPLIGQGATLAVTNGSGRLGKSSDIGYSLTGKVGTALYVAPELTGNASRSTYNQKVDLYSLGIILFEMSSPPLSTGMERVKTLMDLRSDAVRLPEALLADTRYARLVQVIRWLLTHDPHKRPTAEELLSSELVPRTRLEAEEIQDVVRHILSNPQSRHYKHLIARCFAQESDPICELSYHFDMVPMVPILPRFDYVKAKIIALFRKHGAIEVVTPLLTPYTKQHHVARSNTVRLMTHSGSVVALPDDLRVPFLRHVALNGIRNIRRYSIGRVYREKKVFNFHPKQVYECAFDIVTPSRGHLITDAELLAIATDVMRELGLLQGRNVFFRLNHIGLLRALLMHCNVPVDKYRELFEIIGEFLDEKLSKFQLSSLINALMVGGSSSTKVNVSYLCDALQLDLTSVGQLGGSILKTIVRGKGEAASLAKVAVRELETVVALAQNMGVQCPLNVCPGLPVNYERAKGGGIVWQLLGELKPKRKNPLTTIAVGGRYDGKLAEFQKSGINNGLQVPKVELSGAGFSFLLDKLVNAIAPTAGYEPIEVMICVIGSRPQLKEVAQILRPLWSNGIKTSVVETSAGAVDDLGKEAGAKVVVLLGDGGELRVRSWDHDCFEERHVTRPDLMAYIQRTFRRADVTTGEVFQAAQITALGGPTTSSSFSYSSSFPTTASASFSSMKLSSAGTSAGQQQTFNNSPPLDLVFLTSEKMNTSKKRRYEHQVEHKMSPVLSKFHRKEKVTLIMVDVPSAPLRGLVGLIDPLECGLQDEDDDGMPVGSTTDRAELHSLCERYPKHKRQLMEIYNEIVDVFTQSKGATPIVGLYSVIDTFCRLIL</sequence>
<dbReference type="PROSITE" id="PS00108">
    <property type="entry name" value="PROTEIN_KINASE_ST"/>
    <property type="match status" value="1"/>
</dbReference>
<dbReference type="PROSITE" id="PS50011">
    <property type="entry name" value="PROTEIN_KINASE_DOM"/>
    <property type="match status" value="2"/>
</dbReference>
<dbReference type="InterPro" id="IPR000719">
    <property type="entry name" value="Prot_kinase_dom"/>
</dbReference>
<dbReference type="PANTHER" id="PTHR11042:SF136">
    <property type="entry name" value="EIF-2-ALPHA KINASE GCN2"/>
    <property type="match status" value="1"/>
</dbReference>
<dbReference type="SMART" id="SM00220">
    <property type="entry name" value="S_TKc"/>
    <property type="match status" value="1"/>
</dbReference>
<comment type="catalytic activity">
    <reaction evidence="8">
        <text>L-threonyl-[protein] + ATP = O-phospho-L-threonyl-[protein] + ADP + H(+)</text>
        <dbReference type="Rhea" id="RHEA:46608"/>
        <dbReference type="Rhea" id="RHEA-COMP:11060"/>
        <dbReference type="Rhea" id="RHEA-COMP:11605"/>
        <dbReference type="ChEBI" id="CHEBI:15378"/>
        <dbReference type="ChEBI" id="CHEBI:30013"/>
        <dbReference type="ChEBI" id="CHEBI:30616"/>
        <dbReference type="ChEBI" id="CHEBI:61977"/>
        <dbReference type="ChEBI" id="CHEBI:456216"/>
        <dbReference type="EC" id="2.7.11.1"/>
    </reaction>
</comment>
<dbReference type="GO" id="GO:0003713">
    <property type="term" value="F:transcription coactivator activity"/>
    <property type="evidence" value="ECO:0007669"/>
    <property type="project" value="InterPro"/>
</dbReference>
<dbReference type="GO" id="GO:0004694">
    <property type="term" value="F:eukaryotic translation initiation factor 2alpha kinase activity"/>
    <property type="evidence" value="ECO:0007669"/>
    <property type="project" value="TreeGrafter"/>
</dbReference>
<evidence type="ECO:0000256" key="9">
    <source>
        <dbReference type="ARBA" id="ARBA00048679"/>
    </source>
</evidence>
<comment type="catalytic activity">
    <reaction evidence="9">
        <text>L-seryl-[protein] + ATP = O-phospho-L-seryl-[protein] + ADP + H(+)</text>
        <dbReference type="Rhea" id="RHEA:17989"/>
        <dbReference type="Rhea" id="RHEA-COMP:9863"/>
        <dbReference type="Rhea" id="RHEA-COMP:11604"/>
        <dbReference type="ChEBI" id="CHEBI:15378"/>
        <dbReference type="ChEBI" id="CHEBI:29999"/>
        <dbReference type="ChEBI" id="CHEBI:30616"/>
        <dbReference type="ChEBI" id="CHEBI:83421"/>
        <dbReference type="ChEBI" id="CHEBI:456216"/>
        <dbReference type="EC" id="2.7.11.1"/>
    </reaction>
</comment>
<dbReference type="InterPro" id="IPR016135">
    <property type="entry name" value="UBQ-conjugating_enzyme/RWD"/>
</dbReference>
<dbReference type="GO" id="GO:0005829">
    <property type="term" value="C:cytosol"/>
    <property type="evidence" value="ECO:0007669"/>
    <property type="project" value="TreeGrafter"/>
</dbReference>
<dbReference type="SUPFAM" id="SSF56112">
    <property type="entry name" value="Protein kinase-like (PK-like)"/>
    <property type="match status" value="2"/>
</dbReference>
<accession>A0A182MYS3</accession>
<proteinExistence type="inferred from homology"/>
<dbReference type="Proteomes" id="UP000075884">
    <property type="component" value="Unassembled WGS sequence"/>
</dbReference>
<feature type="compositionally biased region" description="Low complexity" evidence="11">
    <location>
        <begin position="713"/>
        <end position="725"/>
    </location>
</feature>
<feature type="domain" description="RWD" evidence="13">
    <location>
        <begin position="64"/>
        <end position="174"/>
    </location>
</feature>
<dbReference type="InterPro" id="IPR006575">
    <property type="entry name" value="RWD_dom"/>
</dbReference>
<dbReference type="PANTHER" id="PTHR11042">
    <property type="entry name" value="EUKARYOTIC TRANSLATION INITIATION FACTOR 2-ALPHA KINASE EIF2-ALPHA KINASE -RELATED"/>
    <property type="match status" value="1"/>
</dbReference>
<dbReference type="Gene3D" id="3.30.200.20">
    <property type="entry name" value="Phosphorylase Kinase, domain 1"/>
    <property type="match status" value="1"/>
</dbReference>
<evidence type="ECO:0000259" key="12">
    <source>
        <dbReference type="PROSITE" id="PS50011"/>
    </source>
</evidence>
<dbReference type="Pfam" id="PF05773">
    <property type="entry name" value="RWD"/>
    <property type="match status" value="1"/>
</dbReference>
<feature type="region of interest" description="Disordered" evidence="11">
    <location>
        <begin position="680"/>
        <end position="747"/>
    </location>
</feature>
<dbReference type="SMART" id="SM00591">
    <property type="entry name" value="RWD"/>
    <property type="match status" value="1"/>
</dbReference>
<dbReference type="GO" id="GO:1990625">
    <property type="term" value="P:negative regulation of cytoplasmic translational initiation in response to stress"/>
    <property type="evidence" value="ECO:0007669"/>
    <property type="project" value="TreeGrafter"/>
</dbReference>
<evidence type="ECO:0000256" key="4">
    <source>
        <dbReference type="ARBA" id="ARBA00022741"/>
    </source>
</evidence>
<evidence type="ECO:0000256" key="2">
    <source>
        <dbReference type="ARBA" id="ARBA00022527"/>
    </source>
</evidence>
<dbReference type="InterPro" id="IPR008271">
    <property type="entry name" value="Ser/Thr_kinase_AS"/>
</dbReference>
<evidence type="ECO:0000256" key="11">
    <source>
        <dbReference type="SAM" id="MobiDB-lite"/>
    </source>
</evidence>
<dbReference type="CDD" id="cd23823">
    <property type="entry name" value="RWD_GCN2"/>
    <property type="match status" value="1"/>
</dbReference>
<evidence type="ECO:0000256" key="3">
    <source>
        <dbReference type="ARBA" id="ARBA00022679"/>
    </source>
</evidence>
<evidence type="ECO:0000256" key="8">
    <source>
        <dbReference type="ARBA" id="ARBA00047899"/>
    </source>
</evidence>
<feature type="compositionally biased region" description="Basic and acidic residues" evidence="11">
    <location>
        <begin position="219"/>
        <end position="234"/>
    </location>
</feature>
<dbReference type="Pfam" id="PF13393">
    <property type="entry name" value="tRNA-synt_His"/>
    <property type="match status" value="1"/>
</dbReference>
<evidence type="ECO:0000313" key="15">
    <source>
        <dbReference type="Proteomes" id="UP000075884"/>
    </source>
</evidence>
<evidence type="ECO:0000259" key="13">
    <source>
        <dbReference type="PROSITE" id="PS50908"/>
    </source>
</evidence>
<dbReference type="EC" id="2.7.11.1" evidence="1"/>